<evidence type="ECO:0000313" key="2">
    <source>
        <dbReference type="EMBL" id="KAK8864695.1"/>
    </source>
</evidence>
<dbReference type="AlphaFoldDB" id="A0AAW0Z3K1"/>
<sequence>MLAPQPRIHSSTTSSSLRTSSSPPSSFTWSEESGRRTDMPGGRASTRTSIWSDDATEVAHTQVQGGVKEGRLIDIDDDDDDEGQQRQEEENVMAPSDKLRDLLRQMDEEARRAKPLDVVPSRRNSDSRLRSSRGSLPAASPRQAIHSHSEEEAGQEDQQEESPPTPPPRIGNPYASRRVSGDRRGSPNLLQSGRLPSRAAVLLRSTSRSSPEEPPAPLRSPPSQLRTYIASQRDLPSHPSSSRSARPVPHSYASPSLTSSRKGKEREQSPPPGSSAQVDGSPGSSTSRRNRFQSQQRQIFQHVPQHPDSSPERDRPRRRLPPTTPRRLSVDMAPDDLASFARNMPSGGLELRGEVELDLDEGLSSVVGWENASESVAEESLSRRQDEIAEMERSEQLEASRRSSPPYRSTRERSFTPRPSASSPPNRPTARETSLRHLTSSSRLSPQLHHSASATPTGRPLHSPSPPLPALPEPDISQASDSSEIDTYSSRRAALFRSTSKSTSGASASTLDLGRSGTSNTPSFRTDKGSQSRISLSERRETRSPISRPREDSPVSKDSPSSAKNASKAHSKMSSASQQYSSTSPFLPRQAADISIPPQEPVTVGMSTLSTSSPVQRRALSSVNPEQIREGRSEPADLVHNMPTPKPPGAWQSTPRGKVRFSPLRKEARYEDSFQDEGGEGVSILRMRVSPKKVGLPMTQDKGEGRNEPKPQSHEADTSWTGKLSRSFTKLPSPVPIPRPSATYNQASSSLSEASSNTLLAQRRLESTQKQWLEALSAISAHDLSPISDPILRESISKAVRKSWGWGSWAWWVVLEMLVLWGVFRVTLDYANSVGYMTGMDPFHPLARPLGLGTGTESQFSSGRAGVAGGQKWSTWSSETRGTPIDLSLPIPGALQTLVGGGSANFFDLIEGWQLWRRLSGTEPVSGPGIKMLSGVPT</sequence>
<comment type="caution">
    <text evidence="2">The sequence shown here is derived from an EMBL/GenBank/DDBJ whole genome shotgun (WGS) entry which is preliminary data.</text>
</comment>
<feature type="compositionally biased region" description="Low complexity" evidence="1">
    <location>
        <begin position="10"/>
        <end position="31"/>
    </location>
</feature>
<dbReference type="GeneID" id="92179206"/>
<feature type="compositionally biased region" description="Low complexity" evidence="1">
    <location>
        <begin position="132"/>
        <end position="142"/>
    </location>
</feature>
<feature type="compositionally biased region" description="Basic and acidic residues" evidence="1">
    <location>
        <begin position="97"/>
        <end position="115"/>
    </location>
</feature>
<feature type="compositionally biased region" description="Basic and acidic residues" evidence="1">
    <location>
        <begin position="525"/>
        <end position="555"/>
    </location>
</feature>
<feature type="compositionally biased region" description="Basic and acidic residues" evidence="1">
    <location>
        <begin position="627"/>
        <end position="637"/>
    </location>
</feature>
<feature type="compositionally biased region" description="Basic and acidic residues" evidence="1">
    <location>
        <begin position="380"/>
        <end position="401"/>
    </location>
</feature>
<proteinExistence type="predicted"/>
<dbReference type="KEGG" id="kne:92179206"/>
<name>A0AAW0Z3K1_9TREE</name>
<keyword evidence="3" id="KW-1185">Reference proteome</keyword>
<dbReference type="RefSeq" id="XP_066804991.1">
    <property type="nucleotide sequence ID" value="XM_066945068.1"/>
</dbReference>
<dbReference type="Proteomes" id="UP001388673">
    <property type="component" value="Unassembled WGS sequence"/>
</dbReference>
<feature type="region of interest" description="Disordered" evidence="1">
    <location>
        <begin position="1"/>
        <end position="347"/>
    </location>
</feature>
<gene>
    <name evidence="2" type="ORF">IAR55_001947</name>
</gene>
<feature type="compositionally biased region" description="Pro residues" evidence="1">
    <location>
        <begin position="463"/>
        <end position="472"/>
    </location>
</feature>
<feature type="compositionally biased region" description="Low complexity" evidence="1">
    <location>
        <begin position="237"/>
        <end position="251"/>
    </location>
</feature>
<feature type="compositionally biased region" description="Low complexity" evidence="1">
    <location>
        <begin position="284"/>
        <end position="298"/>
    </location>
</feature>
<accession>A0AAW0Z3K1</accession>
<dbReference type="EMBL" id="JBCAWK010000003">
    <property type="protein sequence ID" value="KAK8864695.1"/>
    <property type="molecule type" value="Genomic_DNA"/>
</dbReference>
<evidence type="ECO:0000313" key="3">
    <source>
        <dbReference type="Proteomes" id="UP001388673"/>
    </source>
</evidence>
<feature type="compositionally biased region" description="Basic and acidic residues" evidence="1">
    <location>
        <begin position="701"/>
        <end position="717"/>
    </location>
</feature>
<feature type="compositionally biased region" description="Low complexity" evidence="1">
    <location>
        <begin position="436"/>
        <end position="445"/>
    </location>
</feature>
<feature type="compositionally biased region" description="Polar residues" evidence="1">
    <location>
        <begin position="605"/>
        <end position="625"/>
    </location>
</feature>
<feature type="compositionally biased region" description="Polar residues" evidence="1">
    <location>
        <begin position="478"/>
        <end position="490"/>
    </location>
</feature>
<organism evidence="2 3">
    <name type="scientific">Kwoniella newhampshirensis</name>
    <dbReference type="NCBI Taxonomy" id="1651941"/>
    <lineage>
        <taxon>Eukaryota</taxon>
        <taxon>Fungi</taxon>
        <taxon>Dikarya</taxon>
        <taxon>Basidiomycota</taxon>
        <taxon>Agaricomycotina</taxon>
        <taxon>Tremellomycetes</taxon>
        <taxon>Tremellales</taxon>
        <taxon>Cryptococcaceae</taxon>
        <taxon>Kwoniella</taxon>
    </lineage>
</organism>
<feature type="compositionally biased region" description="Low complexity" evidence="1">
    <location>
        <begin position="498"/>
        <end position="510"/>
    </location>
</feature>
<protein>
    <submittedName>
        <fullName evidence="2">Uncharacterized protein</fullName>
    </submittedName>
</protein>
<feature type="compositionally biased region" description="Low complexity" evidence="1">
    <location>
        <begin position="556"/>
        <end position="584"/>
    </location>
</feature>
<evidence type="ECO:0000256" key="1">
    <source>
        <dbReference type="SAM" id="MobiDB-lite"/>
    </source>
</evidence>
<feature type="region of interest" description="Disordered" evidence="1">
    <location>
        <begin position="367"/>
        <end position="725"/>
    </location>
</feature>
<reference evidence="2 3" key="1">
    <citation type="journal article" date="2024" name="bioRxiv">
        <title>Comparative genomics of Cryptococcus and Kwoniella reveals pathogenesis evolution and contrasting karyotype dynamics via intercentromeric recombination or chromosome fusion.</title>
        <authorList>
            <person name="Coelho M.A."/>
            <person name="David-Palma M."/>
            <person name="Shea T."/>
            <person name="Bowers K."/>
            <person name="McGinley-Smith S."/>
            <person name="Mohammad A.W."/>
            <person name="Gnirke A."/>
            <person name="Yurkov A.M."/>
            <person name="Nowrousian M."/>
            <person name="Sun S."/>
            <person name="Cuomo C.A."/>
            <person name="Heitman J."/>
        </authorList>
    </citation>
    <scope>NUCLEOTIDE SEQUENCE [LARGE SCALE GENOMIC DNA]</scope>
    <source>
        <strain evidence="2 3">CBS 13917</strain>
    </source>
</reference>